<evidence type="ECO:0000313" key="3">
    <source>
        <dbReference type="Proteomes" id="UP000203826"/>
    </source>
</evidence>
<feature type="region of interest" description="Disordered" evidence="1">
    <location>
        <begin position="109"/>
        <end position="128"/>
    </location>
</feature>
<keyword evidence="3" id="KW-1185">Reference proteome</keyword>
<reference evidence="2 3" key="1">
    <citation type="journal article" date="2015" name="Genome Announc.">
        <title>The 474-Kilobase-Pair Complete Genome Sequence of CeV-01B, a Virus Infecting Haptolina (Chrysochromulina) ericina (Prymnesiophyceae).</title>
        <authorList>
            <person name="Gallot-Lavallee L."/>
            <person name="Pagarete A."/>
            <person name="Legendre M."/>
            <person name="Santini S."/>
            <person name="Sandaa R.A."/>
            <person name="Himmelbauer H."/>
            <person name="Ogata H."/>
            <person name="Bratbak G."/>
            <person name="Claverie J.M."/>
        </authorList>
    </citation>
    <scope>NUCLEOTIDE SEQUENCE [LARGE SCALE GENOMIC DNA]</scope>
    <source>
        <strain evidence="2">CeV-01B</strain>
    </source>
</reference>
<dbReference type="Proteomes" id="UP000203826">
    <property type="component" value="Segment"/>
</dbReference>
<sequence>MDRSNLVKRSLKLRKLKYDNKTYALDKDTYELYDYNLVMKGTLKNVGKLNLEKDKKSIDFYNKDSMDSIKKSVRRNLDAINKKKFSEFNEKEYQPGGPGYMRALERFRSNQQSISKRSYGGKKGQKKT</sequence>
<dbReference type="EMBL" id="KT820662">
    <property type="protein sequence ID" value="ALH22970.1"/>
    <property type="molecule type" value="Genomic_DNA"/>
</dbReference>
<feature type="compositionally biased region" description="Basic residues" evidence="1">
    <location>
        <begin position="119"/>
        <end position="128"/>
    </location>
</feature>
<gene>
    <name evidence="2" type="ORF">ceV_064</name>
</gene>
<protein>
    <submittedName>
        <fullName evidence="2">Uncharacterized protein</fullName>
    </submittedName>
</protein>
<organism evidence="2 3">
    <name type="scientific">Chrysochromulina ericina virus CeV-01B</name>
    <dbReference type="NCBI Taxonomy" id="3070830"/>
    <lineage>
        <taxon>Viruses</taxon>
        <taxon>Varidnaviria</taxon>
        <taxon>Bamfordvirae</taxon>
        <taxon>Nucleocytoviricota</taxon>
        <taxon>Megaviricetes</taxon>
        <taxon>Imitervirales</taxon>
        <taxon>Mesomimiviridae</taxon>
        <taxon>Tethysvirus</taxon>
        <taxon>Tethysvirus raunefjordenense</taxon>
    </lineage>
</organism>
<dbReference type="KEGG" id="vg:26048931"/>
<accession>A0A0N9QWU3</accession>
<evidence type="ECO:0000313" key="2">
    <source>
        <dbReference type="EMBL" id="ALH22970.1"/>
    </source>
</evidence>
<proteinExistence type="predicted"/>
<name>A0A0N9QWU3_9VIRU</name>
<evidence type="ECO:0000256" key="1">
    <source>
        <dbReference type="SAM" id="MobiDB-lite"/>
    </source>
</evidence>